<keyword evidence="7 10" id="KW-0408">Iron</keyword>
<evidence type="ECO:0000313" key="12">
    <source>
        <dbReference type="EMBL" id="VGO22975.1"/>
    </source>
</evidence>
<evidence type="ECO:0000256" key="5">
    <source>
        <dbReference type="ARBA" id="ARBA00022691"/>
    </source>
</evidence>
<keyword evidence="4 10" id="KW-0349">Heme</keyword>
<keyword evidence="10" id="KW-0963">Cytoplasm</keyword>
<keyword evidence="8 10" id="KW-0411">Iron-sulfur</keyword>
<dbReference type="InterPro" id="IPR013785">
    <property type="entry name" value="Aldolase_TIM"/>
</dbReference>
<keyword evidence="10" id="KW-0004">4Fe-4S</keyword>
<dbReference type="GO" id="GO:0046872">
    <property type="term" value="F:metal ion binding"/>
    <property type="evidence" value="ECO:0007669"/>
    <property type="project" value="UniProtKB-UniRule"/>
</dbReference>
<evidence type="ECO:0000256" key="7">
    <source>
        <dbReference type="ARBA" id="ARBA00023004"/>
    </source>
</evidence>
<dbReference type="PANTHER" id="PTHR13932:SF5">
    <property type="entry name" value="RADICAL S-ADENOSYL METHIONINE DOMAIN-CONTAINING PROTEIN 1, MITOCHONDRIAL"/>
    <property type="match status" value="1"/>
</dbReference>
<evidence type="ECO:0000256" key="4">
    <source>
        <dbReference type="ARBA" id="ARBA00022617"/>
    </source>
</evidence>
<dbReference type="GO" id="GO:0004109">
    <property type="term" value="F:coproporphyrinogen oxidase activity"/>
    <property type="evidence" value="ECO:0007669"/>
    <property type="project" value="InterPro"/>
</dbReference>
<dbReference type="SFLD" id="SFLDG01065">
    <property type="entry name" value="anaerobic_coproporphyrinogen-I"/>
    <property type="match status" value="1"/>
</dbReference>
<accession>A0A6C2URP0</accession>
<feature type="domain" description="Radical SAM core" evidence="11">
    <location>
        <begin position="1"/>
        <end position="224"/>
    </location>
</feature>
<dbReference type="InterPro" id="IPR004559">
    <property type="entry name" value="HemW-like"/>
</dbReference>
<dbReference type="SFLD" id="SFLDF00562">
    <property type="entry name" value="HemN-like__clustered_with_heat"/>
    <property type="match status" value="1"/>
</dbReference>
<dbReference type="PROSITE" id="PS51918">
    <property type="entry name" value="RADICAL_SAM"/>
    <property type="match status" value="1"/>
</dbReference>
<reference evidence="12 13" key="1">
    <citation type="submission" date="2019-04" db="EMBL/GenBank/DDBJ databases">
        <authorList>
            <person name="Van Vliet M D."/>
        </authorList>
    </citation>
    <scope>NUCLEOTIDE SEQUENCE [LARGE SCALE GENOMIC DNA]</scope>
    <source>
        <strain evidence="12 13">F21</strain>
    </source>
</reference>
<evidence type="ECO:0000256" key="6">
    <source>
        <dbReference type="ARBA" id="ARBA00022723"/>
    </source>
</evidence>
<dbReference type="NCBIfam" id="TIGR00539">
    <property type="entry name" value="hemN_rel"/>
    <property type="match status" value="1"/>
</dbReference>
<dbReference type="PANTHER" id="PTHR13932">
    <property type="entry name" value="COPROPORPHYRINIGEN III OXIDASE"/>
    <property type="match status" value="1"/>
</dbReference>
<comment type="function">
    <text evidence="10">Probably acts as a heme chaperone, transferring heme to an unknown acceptor. Binds one molecule of heme per monomer, possibly covalently. Binds 1 [4Fe-4S] cluster. The cluster is coordinated with 3 cysteines and an exchangeable S-adenosyl-L-methionine.</text>
</comment>
<organism evidence="12 13">
    <name type="scientific">Pontiella sulfatireligans</name>
    <dbReference type="NCBI Taxonomy" id="2750658"/>
    <lineage>
        <taxon>Bacteria</taxon>
        <taxon>Pseudomonadati</taxon>
        <taxon>Kiritimatiellota</taxon>
        <taxon>Kiritimatiellia</taxon>
        <taxon>Kiritimatiellales</taxon>
        <taxon>Pontiellaceae</taxon>
        <taxon>Pontiella</taxon>
    </lineage>
</organism>
<dbReference type="RefSeq" id="WP_136064962.1">
    <property type="nucleotide sequence ID" value="NZ_CAAHFH010000003.1"/>
</dbReference>
<proteinExistence type="inferred from homology"/>
<keyword evidence="13" id="KW-1185">Reference proteome</keyword>
<comment type="subcellular location">
    <subcellularLocation>
        <location evidence="10">Cytoplasm</location>
    </subcellularLocation>
</comment>
<dbReference type="Proteomes" id="UP000346198">
    <property type="component" value="Unassembled WGS sequence"/>
</dbReference>
<name>A0A6C2URP0_9BACT</name>
<comment type="similarity">
    <text evidence="2">Belongs to the anaerobic coproporphyrinogen-III oxidase family. HemW subfamily.</text>
</comment>
<dbReference type="InterPro" id="IPR010723">
    <property type="entry name" value="HemN_C"/>
</dbReference>
<dbReference type="InterPro" id="IPR006638">
    <property type="entry name" value="Elp3/MiaA/NifB-like_rSAM"/>
</dbReference>
<keyword evidence="9 10" id="KW-0143">Chaperone</keyword>
<dbReference type="SMART" id="SM00729">
    <property type="entry name" value="Elp3"/>
    <property type="match status" value="1"/>
</dbReference>
<dbReference type="SFLD" id="SFLDS00029">
    <property type="entry name" value="Radical_SAM"/>
    <property type="match status" value="1"/>
</dbReference>
<gene>
    <name evidence="12" type="primary">hemN_2</name>
    <name evidence="12" type="ORF">SCARR_05074</name>
</gene>
<evidence type="ECO:0000313" key="13">
    <source>
        <dbReference type="Proteomes" id="UP000346198"/>
    </source>
</evidence>
<evidence type="ECO:0000259" key="11">
    <source>
        <dbReference type="PROSITE" id="PS51918"/>
    </source>
</evidence>
<keyword evidence="5 10" id="KW-0949">S-adenosyl-L-methionine</keyword>
<evidence type="ECO:0000256" key="8">
    <source>
        <dbReference type="ARBA" id="ARBA00023014"/>
    </source>
</evidence>
<protein>
    <recommendedName>
        <fullName evidence="3 10">Heme chaperone HemW</fullName>
    </recommendedName>
</protein>
<dbReference type="EMBL" id="CAAHFH010000003">
    <property type="protein sequence ID" value="VGO22975.1"/>
    <property type="molecule type" value="Genomic_DNA"/>
</dbReference>
<dbReference type="GO" id="GO:0051539">
    <property type="term" value="F:4 iron, 4 sulfur cluster binding"/>
    <property type="evidence" value="ECO:0007669"/>
    <property type="project" value="UniProtKB-UniRule"/>
</dbReference>
<dbReference type="GO" id="GO:0005737">
    <property type="term" value="C:cytoplasm"/>
    <property type="evidence" value="ECO:0007669"/>
    <property type="project" value="UniProtKB-SubCell"/>
</dbReference>
<dbReference type="Pfam" id="PF06969">
    <property type="entry name" value="HemN_C"/>
    <property type="match status" value="1"/>
</dbReference>
<dbReference type="InterPro" id="IPR007197">
    <property type="entry name" value="rSAM"/>
</dbReference>
<dbReference type="CDD" id="cd01335">
    <property type="entry name" value="Radical_SAM"/>
    <property type="match status" value="1"/>
</dbReference>
<evidence type="ECO:0000256" key="10">
    <source>
        <dbReference type="RuleBase" id="RU364116"/>
    </source>
</evidence>
<evidence type="ECO:0000256" key="3">
    <source>
        <dbReference type="ARBA" id="ARBA00017228"/>
    </source>
</evidence>
<dbReference type="AlphaFoldDB" id="A0A6C2URP0"/>
<dbReference type="Gene3D" id="3.20.20.70">
    <property type="entry name" value="Aldolase class I"/>
    <property type="match status" value="1"/>
</dbReference>
<keyword evidence="6 10" id="KW-0479">Metal-binding</keyword>
<comment type="cofactor">
    <cofactor evidence="1">
        <name>[4Fe-4S] cluster</name>
        <dbReference type="ChEBI" id="CHEBI:49883"/>
    </cofactor>
</comment>
<dbReference type="InterPro" id="IPR034505">
    <property type="entry name" value="Coproporphyrinogen-III_oxidase"/>
</dbReference>
<evidence type="ECO:0000256" key="2">
    <source>
        <dbReference type="ARBA" id="ARBA00006100"/>
    </source>
</evidence>
<dbReference type="SUPFAM" id="SSF102114">
    <property type="entry name" value="Radical SAM enzymes"/>
    <property type="match status" value="1"/>
</dbReference>
<evidence type="ECO:0000256" key="9">
    <source>
        <dbReference type="ARBA" id="ARBA00023186"/>
    </source>
</evidence>
<dbReference type="InterPro" id="IPR058240">
    <property type="entry name" value="rSAM_sf"/>
</dbReference>
<sequence>MTGLYIHVPLCISRCRYCDFYKMTPDEWDNVALFLHCLDVELGRLPADFAPDTVFIGGGTPTALEPADYAKMLESIRRHINLSNVVEFSSEANPGTLTPEKLAAMRDGGINRVSIGVQSFNDKALRLLGRIHESQEAIDGYYMLREAGFDNVNIDLIQSIPGMTPADILADARMLADLGPEHVSYYNLIYEPGTPMTHDRDAGRISPPGDDEEADNYFAVKALLEEAGYGHYEISNFAKNRTRREAGSERRQRSDNRCLHNVLYWQGGEYFGCGPSAHSHWRGRRFGNIPDLQAYCDRLQRDERPFDEVETLSFEEKARETLVMWLRMTEGVDLARFESLTGHHADALCGDAIKSMEEEGLLQRGENRLALSPEALFVCNAVFSELV</sequence>
<dbReference type="GO" id="GO:0006779">
    <property type="term" value="P:porphyrin-containing compound biosynthetic process"/>
    <property type="evidence" value="ECO:0007669"/>
    <property type="project" value="InterPro"/>
</dbReference>
<dbReference type="Pfam" id="PF04055">
    <property type="entry name" value="Radical_SAM"/>
    <property type="match status" value="1"/>
</dbReference>
<evidence type="ECO:0000256" key="1">
    <source>
        <dbReference type="ARBA" id="ARBA00001966"/>
    </source>
</evidence>